<dbReference type="PANTHER" id="PTHR42085:SF2">
    <property type="entry name" value="F-BOX DOMAIN-CONTAINING PROTEIN"/>
    <property type="match status" value="1"/>
</dbReference>
<protein>
    <recommendedName>
        <fullName evidence="2">DUF7730 domain-containing protein</fullName>
    </recommendedName>
</protein>
<dbReference type="InterPro" id="IPR056632">
    <property type="entry name" value="DUF7730"/>
</dbReference>
<feature type="region of interest" description="Disordered" evidence="1">
    <location>
        <begin position="1"/>
        <end position="28"/>
    </location>
</feature>
<dbReference type="EMBL" id="KV744942">
    <property type="protein sequence ID" value="OCK80857.1"/>
    <property type="molecule type" value="Genomic_DNA"/>
</dbReference>
<dbReference type="AlphaFoldDB" id="A0A8E2EBB9"/>
<accession>A0A8E2EBB9</accession>
<gene>
    <name evidence="3" type="ORF">K432DRAFT_352207</name>
</gene>
<dbReference type="Pfam" id="PF24864">
    <property type="entry name" value="DUF7730"/>
    <property type="match status" value="1"/>
</dbReference>
<evidence type="ECO:0000256" key="1">
    <source>
        <dbReference type="SAM" id="MobiDB-lite"/>
    </source>
</evidence>
<dbReference type="Proteomes" id="UP000250266">
    <property type="component" value="Unassembled WGS sequence"/>
</dbReference>
<evidence type="ECO:0000313" key="4">
    <source>
        <dbReference type="Proteomes" id="UP000250266"/>
    </source>
</evidence>
<sequence>MASTPTQSRPISTTSPSLPPPPQPTHPLNFFDLPTELRLKIYRHLLPHGQTIEISPRTIRPYYTPMGSPQSRIQHRLIQRPPDLQHARNVLGTCRRFRDEAADVLYGENVFRFVLSRDALGYKTVGNSFLWLPTSVLRLIWKCEVVIREELHRPEIYRRVRRWLAHTVARLGEGHALRELRVSIQNGDFVQTAPRMFSIQNLRLQAFEPWEGEEEERAKGFQFVVEPLAGLRGVRKVSITGHVEEGLAKAVGEVMGMKVGWGGIGKREYACRNVLRKKRHAIKKTRMMVSTKRFWQPELDWGVVGDEEMGGGQVMVGG</sequence>
<proteinExistence type="predicted"/>
<reference evidence="3 4" key="1">
    <citation type="journal article" date="2016" name="Nat. Commun.">
        <title>Ectomycorrhizal ecology is imprinted in the genome of the dominant symbiotic fungus Cenococcum geophilum.</title>
        <authorList>
            <consortium name="DOE Joint Genome Institute"/>
            <person name="Peter M."/>
            <person name="Kohler A."/>
            <person name="Ohm R.A."/>
            <person name="Kuo A."/>
            <person name="Krutzmann J."/>
            <person name="Morin E."/>
            <person name="Arend M."/>
            <person name="Barry K.W."/>
            <person name="Binder M."/>
            <person name="Choi C."/>
            <person name="Clum A."/>
            <person name="Copeland A."/>
            <person name="Grisel N."/>
            <person name="Haridas S."/>
            <person name="Kipfer T."/>
            <person name="LaButti K."/>
            <person name="Lindquist E."/>
            <person name="Lipzen A."/>
            <person name="Maire R."/>
            <person name="Meier B."/>
            <person name="Mihaltcheva S."/>
            <person name="Molinier V."/>
            <person name="Murat C."/>
            <person name="Poggeler S."/>
            <person name="Quandt C.A."/>
            <person name="Sperisen C."/>
            <person name="Tritt A."/>
            <person name="Tisserant E."/>
            <person name="Crous P.W."/>
            <person name="Henrissat B."/>
            <person name="Nehls U."/>
            <person name="Egli S."/>
            <person name="Spatafora J.W."/>
            <person name="Grigoriev I.V."/>
            <person name="Martin F.M."/>
        </authorList>
    </citation>
    <scope>NUCLEOTIDE SEQUENCE [LARGE SCALE GENOMIC DNA]</scope>
    <source>
        <strain evidence="3 4">CBS 459.81</strain>
    </source>
</reference>
<evidence type="ECO:0000259" key="2">
    <source>
        <dbReference type="Pfam" id="PF24864"/>
    </source>
</evidence>
<dbReference type="PANTHER" id="PTHR42085">
    <property type="entry name" value="F-BOX DOMAIN-CONTAINING PROTEIN"/>
    <property type="match status" value="1"/>
</dbReference>
<dbReference type="InterPro" id="IPR038883">
    <property type="entry name" value="AN11006-like"/>
</dbReference>
<feature type="domain" description="DUF7730" evidence="2">
    <location>
        <begin position="30"/>
        <end position="185"/>
    </location>
</feature>
<keyword evidence="4" id="KW-1185">Reference proteome</keyword>
<organism evidence="3 4">
    <name type="scientific">Lepidopterella palustris CBS 459.81</name>
    <dbReference type="NCBI Taxonomy" id="1314670"/>
    <lineage>
        <taxon>Eukaryota</taxon>
        <taxon>Fungi</taxon>
        <taxon>Dikarya</taxon>
        <taxon>Ascomycota</taxon>
        <taxon>Pezizomycotina</taxon>
        <taxon>Dothideomycetes</taxon>
        <taxon>Pleosporomycetidae</taxon>
        <taxon>Mytilinidiales</taxon>
        <taxon>Argynnaceae</taxon>
        <taxon>Lepidopterella</taxon>
    </lineage>
</organism>
<dbReference type="OrthoDB" id="5413827at2759"/>
<name>A0A8E2EBB9_9PEZI</name>
<evidence type="ECO:0000313" key="3">
    <source>
        <dbReference type="EMBL" id="OCK80857.1"/>
    </source>
</evidence>